<comment type="caution">
    <text evidence="1">The sequence shown here is derived from an EMBL/GenBank/DDBJ whole genome shotgun (WGS) entry which is preliminary data.</text>
</comment>
<gene>
    <name evidence="1" type="ORF">SDC9_77638</name>
</gene>
<dbReference type="EMBL" id="VSSQ01005975">
    <property type="protein sequence ID" value="MPM31085.1"/>
    <property type="molecule type" value="Genomic_DNA"/>
</dbReference>
<proteinExistence type="predicted"/>
<organism evidence="1">
    <name type="scientific">bioreactor metagenome</name>
    <dbReference type="NCBI Taxonomy" id="1076179"/>
    <lineage>
        <taxon>unclassified sequences</taxon>
        <taxon>metagenomes</taxon>
        <taxon>ecological metagenomes</taxon>
    </lineage>
</organism>
<protein>
    <submittedName>
        <fullName evidence="1">Uncharacterized protein</fullName>
    </submittedName>
</protein>
<reference evidence="1" key="1">
    <citation type="submission" date="2019-08" db="EMBL/GenBank/DDBJ databases">
        <authorList>
            <person name="Kucharzyk K."/>
            <person name="Murdoch R.W."/>
            <person name="Higgins S."/>
            <person name="Loffler F."/>
        </authorList>
    </citation>
    <scope>NUCLEOTIDE SEQUENCE</scope>
</reference>
<accession>A0A644YR73</accession>
<sequence length="65" mass="7447">MVKIPEGWALWHQQFVVDILGRGFQAGDQHEEQGIESHHGEHAQHNIHYCLYCFLIPIGHLNSSS</sequence>
<name>A0A644YR73_9ZZZZ</name>
<evidence type="ECO:0000313" key="1">
    <source>
        <dbReference type="EMBL" id="MPM31085.1"/>
    </source>
</evidence>
<dbReference type="AlphaFoldDB" id="A0A644YR73"/>